<sequence>MPPKRPAKEEPSDYELLNRFCESYKRLRASVDTATAKDNKITQLRERNEFLEGELKEANMREESLRRDSEEAERSG</sequence>
<protein>
    <submittedName>
        <fullName evidence="2">Uncharacterized protein</fullName>
    </submittedName>
</protein>
<organism evidence="2 3">
    <name type="scientific">Epicoccum nigrum</name>
    <name type="common">Soil fungus</name>
    <name type="synonym">Epicoccum purpurascens</name>
    <dbReference type="NCBI Taxonomy" id="105696"/>
    <lineage>
        <taxon>Eukaryota</taxon>
        <taxon>Fungi</taxon>
        <taxon>Dikarya</taxon>
        <taxon>Ascomycota</taxon>
        <taxon>Pezizomycotina</taxon>
        <taxon>Dothideomycetes</taxon>
        <taxon>Pleosporomycetidae</taxon>
        <taxon>Pleosporales</taxon>
        <taxon>Pleosporineae</taxon>
        <taxon>Didymellaceae</taxon>
        <taxon>Epicoccum</taxon>
    </lineage>
</organism>
<feature type="region of interest" description="Disordered" evidence="1">
    <location>
        <begin position="55"/>
        <end position="76"/>
    </location>
</feature>
<name>A0A1Y2LM63_EPING</name>
<dbReference type="InParanoid" id="A0A1Y2LM63"/>
<evidence type="ECO:0000313" key="2">
    <source>
        <dbReference type="EMBL" id="OSS45063.1"/>
    </source>
</evidence>
<dbReference type="Proteomes" id="UP000193240">
    <property type="component" value="Unassembled WGS sequence"/>
</dbReference>
<dbReference type="AlphaFoldDB" id="A0A1Y2LM63"/>
<evidence type="ECO:0000313" key="3">
    <source>
        <dbReference type="Proteomes" id="UP000193240"/>
    </source>
</evidence>
<dbReference type="EMBL" id="KZ107855">
    <property type="protein sequence ID" value="OSS45063.1"/>
    <property type="molecule type" value="Genomic_DNA"/>
</dbReference>
<evidence type="ECO:0000256" key="1">
    <source>
        <dbReference type="SAM" id="MobiDB-lite"/>
    </source>
</evidence>
<reference evidence="2 3" key="1">
    <citation type="journal article" date="2017" name="Genome Announc.">
        <title>Genome sequence of the saprophytic ascomycete Epicoccum nigrum ICMP 19927 strain isolated from New Zealand.</title>
        <authorList>
            <person name="Fokin M."/>
            <person name="Fleetwood D."/>
            <person name="Weir B.S."/>
            <person name="Villas-Boas S.G."/>
        </authorList>
    </citation>
    <scope>NUCLEOTIDE SEQUENCE [LARGE SCALE GENOMIC DNA]</scope>
    <source>
        <strain evidence="2 3">ICMP 19927</strain>
    </source>
</reference>
<proteinExistence type="predicted"/>
<keyword evidence="3" id="KW-1185">Reference proteome</keyword>
<accession>A0A1Y2LM63</accession>
<gene>
    <name evidence="2" type="ORF">B5807_09190</name>
</gene>